<dbReference type="AlphaFoldDB" id="A0A1V9YST8"/>
<dbReference type="GO" id="GO:0005737">
    <property type="term" value="C:cytoplasm"/>
    <property type="evidence" value="ECO:0007669"/>
    <property type="project" value="TreeGrafter"/>
</dbReference>
<dbReference type="PROSITE" id="PS00170">
    <property type="entry name" value="CSA_PPIASE_1"/>
    <property type="match status" value="1"/>
</dbReference>
<keyword evidence="2 4" id="KW-0697">Rotamase</keyword>
<organism evidence="6 7">
    <name type="scientific">Thraustotheca clavata</name>
    <dbReference type="NCBI Taxonomy" id="74557"/>
    <lineage>
        <taxon>Eukaryota</taxon>
        <taxon>Sar</taxon>
        <taxon>Stramenopiles</taxon>
        <taxon>Oomycota</taxon>
        <taxon>Saprolegniomycetes</taxon>
        <taxon>Saprolegniales</taxon>
        <taxon>Achlyaceae</taxon>
        <taxon>Thraustotheca</taxon>
    </lineage>
</organism>
<comment type="catalytic activity">
    <reaction evidence="1 4">
        <text>[protein]-peptidylproline (omega=180) = [protein]-peptidylproline (omega=0)</text>
        <dbReference type="Rhea" id="RHEA:16237"/>
        <dbReference type="Rhea" id="RHEA-COMP:10747"/>
        <dbReference type="Rhea" id="RHEA-COMP:10748"/>
        <dbReference type="ChEBI" id="CHEBI:83833"/>
        <dbReference type="ChEBI" id="CHEBI:83834"/>
        <dbReference type="EC" id="5.2.1.8"/>
    </reaction>
</comment>
<dbReference type="FunFam" id="2.40.100.10:FF:000025">
    <property type="entry name" value="Peptidyl-prolyl cis-trans isomerase CYP19-2"/>
    <property type="match status" value="1"/>
</dbReference>
<dbReference type="InterPro" id="IPR020892">
    <property type="entry name" value="Cyclophilin-type_PPIase_CS"/>
</dbReference>
<dbReference type="GO" id="GO:0006457">
    <property type="term" value="P:protein folding"/>
    <property type="evidence" value="ECO:0007669"/>
    <property type="project" value="InterPro"/>
</dbReference>
<proteinExistence type="inferred from homology"/>
<dbReference type="STRING" id="74557.A0A1V9YST8"/>
<dbReference type="InterPro" id="IPR029000">
    <property type="entry name" value="Cyclophilin-like_dom_sf"/>
</dbReference>
<dbReference type="OrthoDB" id="72180at2759"/>
<evidence type="ECO:0000313" key="7">
    <source>
        <dbReference type="Proteomes" id="UP000243217"/>
    </source>
</evidence>
<feature type="domain" description="PPIase cyclophilin-type" evidence="5">
    <location>
        <begin position="134"/>
        <end position="291"/>
    </location>
</feature>
<name>A0A1V9YST8_9STRA</name>
<dbReference type="GO" id="GO:0003755">
    <property type="term" value="F:peptidyl-prolyl cis-trans isomerase activity"/>
    <property type="evidence" value="ECO:0007669"/>
    <property type="project" value="UniProtKB-UniRule"/>
</dbReference>
<keyword evidence="3 4" id="KW-0413">Isomerase</keyword>
<dbReference type="Proteomes" id="UP000243217">
    <property type="component" value="Unassembled WGS sequence"/>
</dbReference>
<evidence type="ECO:0000313" key="6">
    <source>
        <dbReference type="EMBL" id="OQR88894.1"/>
    </source>
</evidence>
<dbReference type="Pfam" id="PF00160">
    <property type="entry name" value="Pro_isomerase"/>
    <property type="match status" value="1"/>
</dbReference>
<dbReference type="GO" id="GO:0016018">
    <property type="term" value="F:cyclosporin A binding"/>
    <property type="evidence" value="ECO:0007669"/>
    <property type="project" value="TreeGrafter"/>
</dbReference>
<sequence>MDGGTPGASFRAFSRAAWEASRKECRKEQEKHSVSSFYEQSKSTWFKHREELRAPPVQTNEFRDRIEVFYREFNPNKLDEVDTLAKAYEGQEEILFEKLRAKYCTQPSTGLPPLTNASHPTVYFDVEYQKQTYRIVMRLLNDAVPLTAENFRCLCTGEKGQGLCFKGSKFHRIIKNFMIQGGDITKGDGTGGASIYANTPHGNAWGQFRDEKFLQHDRIGLLSMANKGKNTNNSQFFITTRAPLLHLNNKHVVFGEVIQGMDAVRTIENATVTESGKPVNGYDATIVDCGQLS</sequence>
<protein>
    <recommendedName>
        <fullName evidence="4">Peptidyl-prolyl cis-trans isomerase</fullName>
        <shortName evidence="4">PPIase</shortName>
        <ecNumber evidence="4">5.2.1.8</ecNumber>
    </recommendedName>
</protein>
<evidence type="ECO:0000256" key="3">
    <source>
        <dbReference type="ARBA" id="ARBA00023235"/>
    </source>
</evidence>
<dbReference type="PROSITE" id="PS50072">
    <property type="entry name" value="CSA_PPIASE_2"/>
    <property type="match status" value="1"/>
</dbReference>
<evidence type="ECO:0000256" key="2">
    <source>
        <dbReference type="ARBA" id="ARBA00023110"/>
    </source>
</evidence>
<reference evidence="6 7" key="1">
    <citation type="journal article" date="2014" name="Genome Biol. Evol.">
        <title>The secreted proteins of Achlya hypogyna and Thraustotheca clavata identify the ancestral oomycete secretome and reveal gene acquisitions by horizontal gene transfer.</title>
        <authorList>
            <person name="Misner I."/>
            <person name="Blouin N."/>
            <person name="Leonard G."/>
            <person name="Richards T.A."/>
            <person name="Lane C.E."/>
        </authorList>
    </citation>
    <scope>NUCLEOTIDE SEQUENCE [LARGE SCALE GENOMIC DNA]</scope>
    <source>
        <strain evidence="6 7">ATCC 34112</strain>
    </source>
</reference>
<evidence type="ECO:0000259" key="5">
    <source>
        <dbReference type="PROSITE" id="PS50072"/>
    </source>
</evidence>
<dbReference type="SUPFAM" id="SSF50891">
    <property type="entry name" value="Cyclophilin-like"/>
    <property type="match status" value="1"/>
</dbReference>
<accession>A0A1V9YST8</accession>
<evidence type="ECO:0000256" key="4">
    <source>
        <dbReference type="RuleBase" id="RU363019"/>
    </source>
</evidence>
<dbReference type="InterPro" id="IPR002130">
    <property type="entry name" value="Cyclophilin-type_PPIase_dom"/>
</dbReference>
<dbReference type="PRINTS" id="PR00153">
    <property type="entry name" value="CSAPPISMRASE"/>
</dbReference>
<comment type="function">
    <text evidence="4">PPIases accelerate the folding of proteins. It catalyzes the cis-trans isomerization of proline imidic peptide bonds in oligopeptides.</text>
</comment>
<evidence type="ECO:0000256" key="1">
    <source>
        <dbReference type="ARBA" id="ARBA00000971"/>
    </source>
</evidence>
<dbReference type="EMBL" id="JNBS01002959">
    <property type="protein sequence ID" value="OQR88894.1"/>
    <property type="molecule type" value="Genomic_DNA"/>
</dbReference>
<comment type="similarity">
    <text evidence="4">Belongs to the cyclophilin-type PPIase family.</text>
</comment>
<dbReference type="EC" id="5.2.1.8" evidence="4"/>
<dbReference type="Gene3D" id="2.40.100.10">
    <property type="entry name" value="Cyclophilin-like"/>
    <property type="match status" value="1"/>
</dbReference>
<dbReference type="PANTHER" id="PTHR11071">
    <property type="entry name" value="PEPTIDYL-PROLYL CIS-TRANS ISOMERASE"/>
    <property type="match status" value="1"/>
</dbReference>
<comment type="caution">
    <text evidence="6">The sequence shown here is derived from an EMBL/GenBank/DDBJ whole genome shotgun (WGS) entry which is preliminary data.</text>
</comment>
<gene>
    <name evidence="6" type="ORF">THRCLA_10042</name>
</gene>
<keyword evidence="7" id="KW-1185">Reference proteome</keyword>
<dbReference type="PANTHER" id="PTHR11071:SF561">
    <property type="entry name" value="PEPTIDYL-PROLYL CIS-TRANS ISOMERASE D-RELATED"/>
    <property type="match status" value="1"/>
</dbReference>